<reference evidence="1 2" key="1">
    <citation type="submission" date="2024-02" db="EMBL/GenBank/DDBJ databases">
        <authorList>
            <person name="Chen Y."/>
            <person name="Shah S."/>
            <person name="Dougan E. K."/>
            <person name="Thang M."/>
            <person name="Chan C."/>
        </authorList>
    </citation>
    <scope>NUCLEOTIDE SEQUENCE [LARGE SCALE GENOMIC DNA]</scope>
</reference>
<evidence type="ECO:0008006" key="3">
    <source>
        <dbReference type="Google" id="ProtNLM"/>
    </source>
</evidence>
<dbReference type="EMBL" id="CAXAMN010026473">
    <property type="protein sequence ID" value="CAK9103377.1"/>
    <property type="molecule type" value="Genomic_DNA"/>
</dbReference>
<proteinExistence type="predicted"/>
<accession>A0ABP0RRV3</accession>
<name>A0ABP0RRV3_9DINO</name>
<dbReference type="Proteomes" id="UP001642484">
    <property type="component" value="Unassembled WGS sequence"/>
</dbReference>
<evidence type="ECO:0000313" key="1">
    <source>
        <dbReference type="EMBL" id="CAK9103377.1"/>
    </source>
</evidence>
<gene>
    <name evidence="1" type="ORF">CCMP2556_LOCUS48554</name>
</gene>
<sequence>MAEDPKRRLAWPSYGRGRAERSGQEVKVLVEVADATGPAELPSEPIACGIAYLDHMLDQLNSHGQLRVSVQDGLLEKNHVDAAPLFEWVNSECPILQGELFDWDDQRRQTRRSYYDLRLDPKQGGAGEPNRALHDFKACELKSFVRKVHRSPGILEDLVRKKRDATWGEEKPTATGTRGFSRKLGTLIHRSFDS</sequence>
<organism evidence="1 2">
    <name type="scientific">Durusdinium trenchii</name>
    <dbReference type="NCBI Taxonomy" id="1381693"/>
    <lineage>
        <taxon>Eukaryota</taxon>
        <taxon>Sar</taxon>
        <taxon>Alveolata</taxon>
        <taxon>Dinophyceae</taxon>
        <taxon>Suessiales</taxon>
        <taxon>Symbiodiniaceae</taxon>
        <taxon>Durusdinium</taxon>
    </lineage>
</organism>
<comment type="caution">
    <text evidence="1">The sequence shown here is derived from an EMBL/GenBank/DDBJ whole genome shotgun (WGS) entry which is preliminary data.</text>
</comment>
<protein>
    <recommendedName>
        <fullName evidence="3">Decapping nuclease</fullName>
    </recommendedName>
</protein>
<evidence type="ECO:0000313" key="2">
    <source>
        <dbReference type="Proteomes" id="UP001642484"/>
    </source>
</evidence>
<dbReference type="Gene3D" id="3.30.230.40">
    <property type="entry name" value="Imidazole glycerol phosphate dehydratase, domain 1"/>
    <property type="match status" value="1"/>
</dbReference>
<dbReference type="InterPro" id="IPR038494">
    <property type="entry name" value="IGPD_sf"/>
</dbReference>
<keyword evidence="2" id="KW-1185">Reference proteome</keyword>